<proteinExistence type="predicted"/>
<feature type="chain" id="PRO_5030713898" evidence="1">
    <location>
        <begin position="19"/>
        <end position="128"/>
    </location>
</feature>
<name>A0A7W8E8F5_9BACT</name>
<dbReference type="RefSeq" id="WP_184254444.1">
    <property type="nucleotide sequence ID" value="NZ_JACHIO010000006.1"/>
</dbReference>
<evidence type="ECO:0000256" key="1">
    <source>
        <dbReference type="SAM" id="SignalP"/>
    </source>
</evidence>
<accession>A0A7W8E8F5</accession>
<feature type="signal peptide" evidence="1">
    <location>
        <begin position="1"/>
        <end position="18"/>
    </location>
</feature>
<gene>
    <name evidence="2" type="ORF">HDF15_001675</name>
</gene>
<organism evidence="2 3">
    <name type="scientific">Granulicella mallensis</name>
    <dbReference type="NCBI Taxonomy" id="940614"/>
    <lineage>
        <taxon>Bacteria</taxon>
        <taxon>Pseudomonadati</taxon>
        <taxon>Acidobacteriota</taxon>
        <taxon>Terriglobia</taxon>
        <taxon>Terriglobales</taxon>
        <taxon>Acidobacteriaceae</taxon>
        <taxon>Granulicella</taxon>
    </lineage>
</organism>
<reference evidence="2 3" key="1">
    <citation type="submission" date="2020-08" db="EMBL/GenBank/DDBJ databases">
        <title>Genomic Encyclopedia of Type Strains, Phase IV (KMG-V): Genome sequencing to study the core and pangenomes of soil and plant-associated prokaryotes.</title>
        <authorList>
            <person name="Whitman W."/>
        </authorList>
    </citation>
    <scope>NUCLEOTIDE SEQUENCE [LARGE SCALE GENOMIC DNA]</scope>
    <source>
        <strain evidence="2 3">X5P3</strain>
    </source>
</reference>
<dbReference type="PROSITE" id="PS51257">
    <property type="entry name" value="PROKAR_LIPOPROTEIN"/>
    <property type="match status" value="1"/>
</dbReference>
<dbReference type="Proteomes" id="UP000584867">
    <property type="component" value="Unassembled WGS sequence"/>
</dbReference>
<comment type="caution">
    <text evidence="2">The sequence shown here is derived from an EMBL/GenBank/DDBJ whole genome shotgun (WGS) entry which is preliminary data.</text>
</comment>
<dbReference type="EMBL" id="JACHIO010000006">
    <property type="protein sequence ID" value="MBB5063333.1"/>
    <property type="molecule type" value="Genomic_DNA"/>
</dbReference>
<sequence length="128" mass="13195">MRRSAHVIAPLLAASAMALLTGCRHTEVERCVDESNHVVDPSFCKNLPPGAQKPVAGSLLNNGGTYTNGIFIPHYYRYYYGGGGGFVLGSIVGGGSYSPISGHSYSFSGTSRGGFGSSFSSHGGSGGE</sequence>
<evidence type="ECO:0000313" key="3">
    <source>
        <dbReference type="Proteomes" id="UP000584867"/>
    </source>
</evidence>
<evidence type="ECO:0000313" key="2">
    <source>
        <dbReference type="EMBL" id="MBB5063333.1"/>
    </source>
</evidence>
<keyword evidence="1" id="KW-0732">Signal</keyword>
<protein>
    <submittedName>
        <fullName evidence="2">Putative membrane protein YgcG</fullName>
    </submittedName>
</protein>
<dbReference type="AlphaFoldDB" id="A0A7W8E8F5"/>